<accession>A0AAW4YGR4</accession>
<reference evidence="3" key="1">
    <citation type="submission" date="2021-12" db="EMBL/GenBank/DDBJ databases">
        <authorList>
            <person name="Lv X."/>
        </authorList>
    </citation>
    <scope>NUCLEOTIDE SEQUENCE</scope>
    <source>
        <strain evidence="3">HF2106</strain>
    </source>
</reference>
<feature type="domain" description="ATPase BadF/BadG/BcrA/BcrD type" evidence="1">
    <location>
        <begin position="7"/>
        <end position="234"/>
    </location>
</feature>
<dbReference type="InterPro" id="IPR051805">
    <property type="entry name" value="Dehydratase_Activator_Redct"/>
</dbReference>
<feature type="domain" description="ATPase BadF/BadG/BcrA/BcrD type" evidence="1">
    <location>
        <begin position="323"/>
        <end position="585"/>
    </location>
</feature>
<evidence type="ECO:0000313" key="3">
    <source>
        <dbReference type="EMBL" id="MCE4121345.1"/>
    </source>
</evidence>
<dbReference type="SUPFAM" id="SSF53067">
    <property type="entry name" value="Actin-like ATPase domain"/>
    <property type="match status" value="2"/>
</dbReference>
<sequence length="1512" mass="167346">MEKTYYIGLDVGSTTAKIAVIDSDNRVIYSKYERHNARVNELVSQYFDEISALVGDAEARICVTGSVGMATAEQLQAEFVQEVVAASVYARTAHPEAKALIDIGGEDAKVIFFKENGNMELRMNGNCAGGTGAFIDQMSVLMGVENQKMSELAMKAEHVYPMAARCGVFAKTDIQNLMARNLPEADIAASIFHSIAVQTVVTLSHGISFEAPILLCGGPLTFLPALRKAFCDYLHLSPNDFIVYGNSNLIPALGCAYRAKSADSAASVSVLRSRMNKEIQTEWTSSLLPLFKNEKEHQEWLKSKAKFATETKPLNKGKQQVVIGIDSGSTTTKIVAVRVNAETPTGDIVFTNYRLNLGNPIKAVADGLNALKQEAALRGAELEIVGSCSTGYGEELIKAAFGLDSGIIETMAHERAAASLMPDVSFILDIGGQDMKAIFVEKGAVVRMELNEACSSGCGTFIQTFANNMGYSVGDFAQLACQSKAPCDLGTRCTVFMNSKVKQVLREGASVADISAGISYSVIKNCLYKVLKLHGNENLGGKIVVQGGTMRNDAVVRAFELLTHTEVARSNMPELMGAYGCALHAAADYKHRTSAENEHPASSRFIDDLQNLAHYETKQLQCKGCENHCYVSRYTFAGGNRFYSGNKCERVFNNKGANGIKGKNIYECKYSLLFDREEVNQLDVVKHNVKVGIPRILNMYEEYPFWNALLRAAGLGVILSSDSTFSQYEGALNTVMSDNICFPAKLAHSHLKELNENPKVDRILMPYVVYEHNDDPKNTLNSFNCPVVSGYSDVIKSVINLKKPIDTPVINFAQPKALEKQITDYLKQLGVSKKTARKALREALYAQAVYAAEIKKQGWEILKNEETEAQKTDETKTQKQNKGLTILLAGRPYHTDPLIQHKLSEMIANLGVNVISEDIARGNLFADFKEFNLENLAAERNEAALASQDNNEAYNCQPETYLVKQWAYMNRILKAAQWAAEQGDEVHFVQMTSFGCGPDSFIQDEIRDIMKRHNKPFTLLKIDDVSNIGSLKLRVRSLIESLKGVKEVKSEERRVKKQRSAAEGKANSTAEEIQHSTLNIQHSTLNIQHLQQTKVFTKQDIHRKILAPFMTEYLTPIIPPILKLIGYDVEVLPMSDEVSAELGLKFANNEVCYPATLIVGDIIKALKSGRYDLNNTAVVMSQTGGQCRATNYAGLIKRAMISNGFQDIPLLTLGVTASTGEASGSTDDKQDYNEQDGFNVPWLKYSQIIVTAIFYGDAINEMYNACIVRERKPGIARELRDKYMQLIDGPIAQNSAKGLIRLLEQAAKEFNQMTLDRTLPKVGIVGEIFLKFNPFAHQFLEQNIISRGIEVVPPLLAPFFLQEFVNVEIQKHMRLSCTKVPDFIIKGAYQALIGRRLRQVNKAAGKFRYFRPFTNIYDDAKDVQGLVSLAAQFGEGWLLPADIVGYIRDGVNNIISLQPFGCIANHVISKGIEKRLHDRFPTLNLVSLDFDSGVSEVNVTNRLLLFLDSIAK</sequence>
<dbReference type="Pfam" id="PF09989">
    <property type="entry name" value="DUF2229"/>
    <property type="match status" value="1"/>
</dbReference>
<dbReference type="InterPro" id="IPR043129">
    <property type="entry name" value="ATPase_NBD"/>
</dbReference>
<dbReference type="RefSeq" id="WP_233338672.1">
    <property type="nucleotide sequence ID" value="NZ_JAJTVO010000004.1"/>
</dbReference>
<dbReference type="Proteomes" id="UP001200307">
    <property type="component" value="Unassembled WGS sequence"/>
</dbReference>
<proteinExistence type="predicted"/>
<gene>
    <name evidence="3" type="ORF">LYY06_03560</name>
</gene>
<dbReference type="InterPro" id="IPR002731">
    <property type="entry name" value="ATPase_BadF"/>
</dbReference>
<dbReference type="PANTHER" id="PTHR32329:SF4">
    <property type="entry name" value="ACTIVATOR OF 2-HYDROXYACYL-COA DEHYDRATASE"/>
    <property type="match status" value="1"/>
</dbReference>
<comment type="caution">
    <text evidence="3">The sequence shown here is derived from an EMBL/GenBank/DDBJ whole genome shotgun (WGS) entry which is preliminary data.</text>
</comment>
<organism evidence="3 4">
    <name type="scientific">Segatella copri</name>
    <dbReference type="NCBI Taxonomy" id="165179"/>
    <lineage>
        <taxon>Bacteria</taxon>
        <taxon>Pseudomonadati</taxon>
        <taxon>Bacteroidota</taxon>
        <taxon>Bacteroidia</taxon>
        <taxon>Bacteroidales</taxon>
        <taxon>Prevotellaceae</taxon>
        <taxon>Segatella</taxon>
    </lineage>
</organism>
<evidence type="ECO:0000259" key="1">
    <source>
        <dbReference type="Pfam" id="PF01869"/>
    </source>
</evidence>
<dbReference type="CDD" id="cd24034">
    <property type="entry name" value="ASKHA_NBD_O66634-like_rpt1"/>
    <property type="match status" value="1"/>
</dbReference>
<feature type="domain" description="DUF2229" evidence="2">
    <location>
        <begin position="690"/>
        <end position="919"/>
    </location>
</feature>
<dbReference type="PANTHER" id="PTHR32329">
    <property type="entry name" value="BIFUNCTIONAL PROTEIN [INCLUDES 2-HYDROXYACYL-COA DEHYDRATASE (N-TER) AND ITS ACTIVATOR DOMAIN (C_TERM)-RELATED"/>
    <property type="match status" value="1"/>
</dbReference>
<dbReference type="Pfam" id="PF01869">
    <property type="entry name" value="BcrAD_BadFG"/>
    <property type="match status" value="2"/>
</dbReference>
<protein>
    <submittedName>
        <fullName evidence="3">Acyl-CoA dehydratase activase-related protein</fullName>
    </submittedName>
</protein>
<dbReference type="InterPro" id="IPR018709">
    <property type="entry name" value="CoA_activase_DUF2229"/>
</dbReference>
<evidence type="ECO:0000313" key="4">
    <source>
        <dbReference type="Proteomes" id="UP001200307"/>
    </source>
</evidence>
<name>A0AAW4YGR4_9BACT</name>
<dbReference type="EMBL" id="JAJTVO010000004">
    <property type="protein sequence ID" value="MCE4121345.1"/>
    <property type="molecule type" value="Genomic_DNA"/>
</dbReference>
<dbReference type="Gene3D" id="3.30.420.40">
    <property type="match status" value="4"/>
</dbReference>
<evidence type="ECO:0000259" key="2">
    <source>
        <dbReference type="Pfam" id="PF09989"/>
    </source>
</evidence>
<dbReference type="CDD" id="cd24035">
    <property type="entry name" value="ASKHA_NBD_O66634-like_rpt2"/>
    <property type="match status" value="1"/>
</dbReference>